<proteinExistence type="predicted"/>
<reference evidence="2" key="1">
    <citation type="submission" date="2022-11" db="UniProtKB">
        <authorList>
            <consortium name="WormBaseParasite"/>
        </authorList>
    </citation>
    <scope>IDENTIFICATION</scope>
</reference>
<name>A0AC35GVM0_9BILA</name>
<evidence type="ECO:0000313" key="1">
    <source>
        <dbReference type="Proteomes" id="UP000887580"/>
    </source>
</evidence>
<dbReference type="WBParaSite" id="PS1159_v2.g8972.t1">
    <property type="protein sequence ID" value="PS1159_v2.g8972.t1"/>
    <property type="gene ID" value="PS1159_v2.g8972"/>
</dbReference>
<organism evidence="1 2">
    <name type="scientific">Panagrolaimus sp. PS1159</name>
    <dbReference type="NCBI Taxonomy" id="55785"/>
    <lineage>
        <taxon>Eukaryota</taxon>
        <taxon>Metazoa</taxon>
        <taxon>Ecdysozoa</taxon>
        <taxon>Nematoda</taxon>
        <taxon>Chromadorea</taxon>
        <taxon>Rhabditida</taxon>
        <taxon>Tylenchina</taxon>
        <taxon>Panagrolaimomorpha</taxon>
        <taxon>Panagrolaimoidea</taxon>
        <taxon>Panagrolaimidae</taxon>
        <taxon>Panagrolaimus</taxon>
    </lineage>
</organism>
<dbReference type="Proteomes" id="UP000887580">
    <property type="component" value="Unplaced"/>
</dbReference>
<evidence type="ECO:0000313" key="2">
    <source>
        <dbReference type="WBParaSite" id="PS1159_v2.g8972.t1"/>
    </source>
</evidence>
<protein>
    <submittedName>
        <fullName evidence="2">Uncharacterized protein</fullName>
    </submittedName>
</protein>
<accession>A0AC35GVM0</accession>
<sequence>MKSDILPDVEDDEIQWKFQEILQLLRYFKEYIFDFQQIANKMTGNAESNLRPKKFYTSEMCEFAFGMILEISKKMPYYVEFFKAIPYTPQLHAFKLLEQCEKYHKTINEFGEKTLLNDKCKNMLVAMEKGELSNTNSSSSAIEKEVVPTNS</sequence>